<keyword evidence="1" id="KW-0732">Signal</keyword>
<sequence>MNTTQHTTPAPHRTARAHRRLAALGVVLVAALSLPRLAAAQAPAYDITFKNLTSNAVDTGAATAQTGQRLSPPVFITHSADYTAYTVGQAAPETIWRIAEGGNRSFLLDEANARLGTSVLSIAAPLSAPLAQQDSVTVRVQADNAHHLLSFASMLGWTNDGFVGVSGLDLSAIHGTTVIKLYGYDAGSEKNSEANGFLGALGFGNARDLEGGVITNHLGIRGDANAPAAWNWLPGPAASLTITPVPEPTSAALLLGGLPLLLLLRKRAGTGAANKV</sequence>
<evidence type="ECO:0000313" key="3">
    <source>
        <dbReference type="EMBL" id="MEO3691524.1"/>
    </source>
</evidence>
<reference evidence="3 4" key="1">
    <citation type="submission" date="2024-05" db="EMBL/GenBank/DDBJ databases">
        <title>Roseateles sp. DJS-2-20 16S ribosomal RNA gene Genome sequencing and assembly.</title>
        <authorList>
            <person name="Woo H."/>
        </authorList>
    </citation>
    <scope>NUCLEOTIDE SEQUENCE [LARGE SCALE GENOMIC DNA]</scope>
    <source>
        <strain evidence="3 4">DJS-2-20</strain>
    </source>
</reference>
<feature type="signal peptide" evidence="1">
    <location>
        <begin position="1"/>
        <end position="38"/>
    </location>
</feature>
<gene>
    <name evidence="3" type="ORF">ABDJ85_08595</name>
</gene>
<evidence type="ECO:0000259" key="2">
    <source>
        <dbReference type="PROSITE" id="PS51020"/>
    </source>
</evidence>
<evidence type="ECO:0000256" key="1">
    <source>
        <dbReference type="SAM" id="SignalP"/>
    </source>
</evidence>
<evidence type="ECO:0000313" key="4">
    <source>
        <dbReference type="Proteomes" id="UP001495147"/>
    </source>
</evidence>
<dbReference type="EMBL" id="JBDPZD010000002">
    <property type="protein sequence ID" value="MEO3691524.1"/>
    <property type="molecule type" value="Genomic_DNA"/>
</dbReference>
<name>A0ABV0G1E5_9BURK</name>
<comment type="caution">
    <text evidence="3">The sequence shown here is derived from an EMBL/GenBank/DDBJ whole genome shotgun (WGS) entry which is preliminary data.</text>
</comment>
<dbReference type="InterPro" id="IPR009465">
    <property type="entry name" value="Spondin_N"/>
</dbReference>
<dbReference type="Gene3D" id="2.60.40.2130">
    <property type="entry name" value="F-spondin domain"/>
    <property type="match status" value="1"/>
</dbReference>
<keyword evidence="4" id="KW-1185">Reference proteome</keyword>
<dbReference type="RefSeq" id="WP_347704343.1">
    <property type="nucleotide sequence ID" value="NZ_JBDPZD010000002.1"/>
</dbReference>
<dbReference type="NCBIfam" id="NF038123">
    <property type="entry name" value="NF038123_dom"/>
    <property type="match status" value="1"/>
</dbReference>
<dbReference type="Pfam" id="PF06468">
    <property type="entry name" value="Spond_N"/>
    <property type="match status" value="1"/>
</dbReference>
<dbReference type="PROSITE" id="PS51020">
    <property type="entry name" value="SPONDIN"/>
    <property type="match status" value="1"/>
</dbReference>
<accession>A0ABV0G1E5</accession>
<feature type="domain" description="Spondin" evidence="2">
    <location>
        <begin position="33"/>
        <end position="227"/>
    </location>
</feature>
<dbReference type="InterPro" id="IPR038678">
    <property type="entry name" value="Spondin_N_sf"/>
</dbReference>
<dbReference type="InterPro" id="IPR013424">
    <property type="entry name" value="Ice-binding_C"/>
</dbReference>
<protein>
    <submittedName>
        <fullName evidence="3">Spondin domain-containing protein</fullName>
    </submittedName>
</protein>
<organism evidence="3 4">
    <name type="scientific">Roseateles paludis</name>
    <dbReference type="NCBI Taxonomy" id="3145238"/>
    <lineage>
        <taxon>Bacteria</taxon>
        <taxon>Pseudomonadati</taxon>
        <taxon>Pseudomonadota</taxon>
        <taxon>Betaproteobacteria</taxon>
        <taxon>Burkholderiales</taxon>
        <taxon>Sphaerotilaceae</taxon>
        <taxon>Roseateles</taxon>
    </lineage>
</organism>
<feature type="chain" id="PRO_5046828395" evidence="1">
    <location>
        <begin position="39"/>
        <end position="276"/>
    </location>
</feature>
<proteinExistence type="predicted"/>
<dbReference type="NCBIfam" id="TIGR02595">
    <property type="entry name" value="PEP_CTERM"/>
    <property type="match status" value="1"/>
</dbReference>
<dbReference type="Proteomes" id="UP001495147">
    <property type="component" value="Unassembled WGS sequence"/>
</dbReference>